<gene>
    <name evidence="1" type="ORF">EDC37_11449</name>
</gene>
<evidence type="ECO:0000313" key="2">
    <source>
        <dbReference type="Proteomes" id="UP000295188"/>
    </source>
</evidence>
<dbReference type="InterPro" id="IPR006487">
    <property type="entry name" value="Phage_lambda_L"/>
</dbReference>
<proteinExistence type="predicted"/>
<dbReference type="Proteomes" id="UP000295188">
    <property type="component" value="Unassembled WGS sequence"/>
</dbReference>
<sequence length="194" mass="22022">MQVWSQAATLAKNALTNDGAFLIFLEIRYYGLATVRLVRNTDDVKWQGVTWTRFPFALETSSEDGKTIPSMNLQISNCQGMIQQYLQKYNGFCDADVKIMVAYSKNLENPNPEFELDYIVQSSSYDEEWIKFTLSASSELINRYPQGRYIADFCPFRCGDIRCGYTGNDVCVNTLKSCQVPSRFGGEPGMTTTR</sequence>
<dbReference type="OrthoDB" id="1669206at2"/>
<organism evidence="1 2">
    <name type="scientific">Pectinatus cerevisiiphilus</name>
    <dbReference type="NCBI Taxonomy" id="86956"/>
    <lineage>
        <taxon>Bacteria</taxon>
        <taxon>Bacillati</taxon>
        <taxon>Bacillota</taxon>
        <taxon>Negativicutes</taxon>
        <taxon>Selenomonadales</taxon>
        <taxon>Selenomonadaceae</taxon>
        <taxon>Pectinatus</taxon>
    </lineage>
</organism>
<dbReference type="GO" id="GO:0030430">
    <property type="term" value="C:host cell cytoplasm"/>
    <property type="evidence" value="ECO:0007669"/>
    <property type="project" value="InterPro"/>
</dbReference>
<dbReference type="GO" id="GO:0051536">
    <property type="term" value="F:iron-sulfur cluster binding"/>
    <property type="evidence" value="ECO:0007669"/>
    <property type="project" value="InterPro"/>
</dbReference>
<dbReference type="RefSeq" id="WP_132550690.1">
    <property type="nucleotide sequence ID" value="NZ_SMAA01000014.1"/>
</dbReference>
<dbReference type="GO" id="GO:0046718">
    <property type="term" value="P:symbiont entry into host cell"/>
    <property type="evidence" value="ECO:0007669"/>
    <property type="project" value="InterPro"/>
</dbReference>
<evidence type="ECO:0000313" key="1">
    <source>
        <dbReference type="EMBL" id="TCS77648.1"/>
    </source>
</evidence>
<reference evidence="1 2" key="1">
    <citation type="submission" date="2019-03" db="EMBL/GenBank/DDBJ databases">
        <title>Genomic Encyclopedia of Type Strains, Phase IV (KMG-IV): sequencing the most valuable type-strain genomes for metagenomic binning, comparative biology and taxonomic classification.</title>
        <authorList>
            <person name="Goeker M."/>
        </authorList>
    </citation>
    <scope>NUCLEOTIDE SEQUENCE [LARGE SCALE GENOMIC DNA]</scope>
    <source>
        <strain evidence="1 2">DSM 20467</strain>
    </source>
</reference>
<protein>
    <submittedName>
        <fullName evidence="1">Phage-related protein</fullName>
    </submittedName>
</protein>
<keyword evidence="2" id="KW-1185">Reference proteome</keyword>
<comment type="caution">
    <text evidence="1">The sequence shown here is derived from an EMBL/GenBank/DDBJ whole genome shotgun (WGS) entry which is preliminary data.</text>
</comment>
<accession>A0A4R3K4E0</accession>
<name>A0A4R3K4E0_9FIRM</name>
<dbReference type="Pfam" id="PF05100">
    <property type="entry name" value="Phage_tail_L"/>
    <property type="match status" value="1"/>
</dbReference>
<dbReference type="AlphaFoldDB" id="A0A4R3K4E0"/>
<dbReference type="EMBL" id="SMAA01000014">
    <property type="protein sequence ID" value="TCS77648.1"/>
    <property type="molecule type" value="Genomic_DNA"/>
</dbReference>